<evidence type="ECO:0000256" key="11">
    <source>
        <dbReference type="ARBA" id="ARBA00022842"/>
    </source>
</evidence>
<evidence type="ECO:0000256" key="7">
    <source>
        <dbReference type="ARBA" id="ARBA00022723"/>
    </source>
</evidence>
<comment type="similarity">
    <text evidence="4">Belongs to the glycosyl hydrolase 43 family.</text>
</comment>
<dbReference type="Pfam" id="PF04616">
    <property type="entry name" value="Glyco_hydro_43"/>
    <property type="match status" value="1"/>
</dbReference>
<feature type="domain" description="Fumarylacetoacetase-like C-terminal" evidence="18">
    <location>
        <begin position="133"/>
        <end position="277"/>
    </location>
</feature>
<evidence type="ECO:0000313" key="22">
    <source>
        <dbReference type="Proteomes" id="UP000053095"/>
    </source>
</evidence>
<evidence type="ECO:0000259" key="18">
    <source>
        <dbReference type="Pfam" id="PF01557"/>
    </source>
</evidence>
<feature type="binding site" evidence="16">
    <location>
        <position position="246"/>
    </location>
    <ligand>
        <name>substrate</name>
    </ligand>
</feature>
<dbReference type="GO" id="GO:0006559">
    <property type="term" value="P:L-phenylalanine catabolic process"/>
    <property type="evidence" value="ECO:0007669"/>
    <property type="project" value="UniProtKB-KW"/>
</dbReference>
<evidence type="ECO:0000259" key="19">
    <source>
        <dbReference type="Pfam" id="PF09298"/>
    </source>
</evidence>
<evidence type="ECO:0000256" key="16">
    <source>
        <dbReference type="PIRSR" id="PIRSR605959-2"/>
    </source>
</evidence>
<comment type="cofactor">
    <cofactor evidence="2 17">
        <name>Mg(2+)</name>
        <dbReference type="ChEBI" id="CHEBI:18420"/>
    </cofactor>
</comment>
<dbReference type="InterPro" id="IPR006710">
    <property type="entry name" value="Glyco_hydro_43"/>
</dbReference>
<evidence type="ECO:0000256" key="9">
    <source>
        <dbReference type="ARBA" id="ARBA00022801"/>
    </source>
</evidence>
<dbReference type="Gene3D" id="2.30.30.230">
    <property type="entry name" value="Fumarylacetoacetase, N-terminal domain"/>
    <property type="match status" value="1"/>
</dbReference>
<dbReference type="EC" id="3.7.1.2" evidence="6"/>
<dbReference type="AlphaFoldDB" id="A0A0B8N2L1"/>
<keyword evidence="11 17" id="KW-0460">Magnesium</keyword>
<sequence>MSAFTFPIHIPAESPFGIYNIPFGIYSTKVKNQSPRAATAVGNWIIDLDALLRHGIFDGGENAKSLQGVFLQPVLNDFAALPIAVRQYVRQTLIENFSDSESALFTNQELQSEAILSIEGGQMHLPMKLTDYTDFYTSVVHAETAGKAMNVPIPQAFWEYPMAYNGRISSVLVSGTDVIRPKGFYPCESEDNRVKLQSSQKLDFEMELGCFISQPVAPGDVVSAKDAWRHVFGYVLLNDWSARDTQRYEMYPFGPFHSKSFLTSVSPWVVTPEALQGSLVGPAPANKMPIDAHLQSDPNNHAAYDIEFSVFLSRSGVWATTIRYHNGIFYVITTSFERYRPQDDDRVWPRGFCVRTDNIWDSTSWSDPVYFDEVGFDQDLFWDDDGTVYLSTTRRKLHRTPGVNLKDFAIHICTVDLETGNSTSEPLLIRESPSGVSEGSHIFKRGNYYYLFTAEGGPNNPLCHNGTEDDVQNIGHADFVEDTDGNWWAVLLAVRPVKKTDGKWETSVFGRETFLVPVDWVDDWPIFNGGQKISLDSGHPAVVQQKPRTWKDDFTKPDLQLGWYRKNTPKKRDYSLIERPNCLRLHGGPYKLSDPACPTLFLRKQSERFCTWETRLSFTPSSPYTEAGTVVWMDYFTYSTIGIRLKVSSNKGSNDAPKEKTLQRIIRFTPPIGSDADVIEHELKSLDSDIILTISCGDGYQFSFREIVNNDTTTQEQLQCLSEVANEVMTRPPPIGLQFTGVMLGLYAFGTYHPCSTPADFHYVQVTNTSQ</sequence>
<proteinExistence type="inferred from homology"/>
<dbReference type="Pfam" id="PF17851">
    <property type="entry name" value="GH43_C2"/>
    <property type="match status" value="1"/>
</dbReference>
<feature type="binding site" evidence="17">
    <location>
        <position position="263"/>
    </location>
    <ligand>
        <name>Mg(2+)</name>
        <dbReference type="ChEBI" id="CHEBI:18420"/>
    </ligand>
</feature>
<dbReference type="SUPFAM" id="SSF63433">
    <property type="entry name" value="Fumarylacetoacetate hydrolase, FAH, N-terminal domain"/>
    <property type="match status" value="1"/>
</dbReference>
<evidence type="ECO:0000256" key="1">
    <source>
        <dbReference type="ARBA" id="ARBA00001913"/>
    </source>
</evidence>
<keyword evidence="10 17" id="KW-0106">Calcium</keyword>
<dbReference type="Gene3D" id="2.60.120.200">
    <property type="match status" value="1"/>
</dbReference>
<dbReference type="Pfam" id="PF01557">
    <property type="entry name" value="FAA_hydrolase"/>
    <property type="match status" value="1"/>
</dbReference>
<feature type="binding site" evidence="17">
    <location>
        <position position="239"/>
    </location>
    <ligand>
        <name>Mg(2+)</name>
        <dbReference type="ChEBI" id="CHEBI:18420"/>
    </ligand>
</feature>
<keyword evidence="9" id="KW-0378">Hydrolase</keyword>
<evidence type="ECO:0000256" key="12">
    <source>
        <dbReference type="ARBA" id="ARBA00022878"/>
    </source>
</evidence>
<evidence type="ECO:0000256" key="14">
    <source>
        <dbReference type="ARBA" id="ARBA00023295"/>
    </source>
</evidence>
<dbReference type="InterPro" id="IPR036462">
    <property type="entry name" value="Fumarylacetoacetase_N_sf"/>
</dbReference>
<keyword evidence="12" id="KW-0828">Tyrosine catabolism</keyword>
<feature type="binding site" evidence="17">
    <location>
        <position position="239"/>
    </location>
    <ligand>
        <name>Ca(2+)</name>
        <dbReference type="ChEBI" id="CHEBI:29108"/>
    </ligand>
</feature>
<dbReference type="InterPro" id="IPR015377">
    <property type="entry name" value="Fumarylacetoacetase_N"/>
</dbReference>
<dbReference type="Gene3D" id="3.90.850.10">
    <property type="entry name" value="Fumarylacetoacetase-like, C-terminal domain"/>
    <property type="match status" value="1"/>
</dbReference>
<feature type="binding site" evidence="16">
    <location>
        <position position="136"/>
    </location>
    <ligand>
        <name>substrate</name>
    </ligand>
</feature>
<dbReference type="SUPFAM" id="SSF56529">
    <property type="entry name" value="FAH"/>
    <property type="match status" value="1"/>
</dbReference>
<dbReference type="InterPro" id="IPR011234">
    <property type="entry name" value="Fumarylacetoacetase-like_C"/>
</dbReference>
<feature type="domain" description="Fumarylacetoacetase N-terminal" evidence="19">
    <location>
        <begin position="20"/>
        <end position="126"/>
    </location>
</feature>
<name>A0A0B8N2L1_TALPI</name>
<dbReference type="InterPro" id="IPR005959">
    <property type="entry name" value="Fumarylacetoacetase"/>
</dbReference>
<dbReference type="GO" id="GO:0004334">
    <property type="term" value="F:fumarylacetoacetase activity"/>
    <property type="evidence" value="ECO:0007669"/>
    <property type="project" value="UniProtKB-EC"/>
</dbReference>
<evidence type="ECO:0000256" key="4">
    <source>
        <dbReference type="ARBA" id="ARBA00009865"/>
    </source>
</evidence>
<keyword evidence="8" id="KW-0732">Signal</keyword>
<feature type="domain" description="Beta-xylosidase C-terminal Concanavalin A-like" evidence="20">
    <location>
        <begin position="551"/>
        <end position="766"/>
    </location>
</feature>
<feature type="binding site" evidence="17">
    <location>
        <position position="259"/>
    </location>
    <ligand>
        <name>Mg(2+)</name>
        <dbReference type="ChEBI" id="CHEBI:18420"/>
    </ligand>
</feature>
<dbReference type="Pfam" id="PF09298">
    <property type="entry name" value="FAA_hydrolase_N"/>
    <property type="match status" value="1"/>
</dbReference>
<keyword evidence="14" id="KW-0326">Glycosidase</keyword>
<gene>
    <name evidence="21" type="ORF">TCE0_011r00539</name>
</gene>
<dbReference type="InterPro" id="IPR036663">
    <property type="entry name" value="Fumarylacetoacetase_C_sf"/>
</dbReference>
<comment type="similarity">
    <text evidence="5">Belongs to the FAH family.</text>
</comment>
<evidence type="ECO:0000256" key="10">
    <source>
        <dbReference type="ARBA" id="ARBA00022837"/>
    </source>
</evidence>
<dbReference type="InterPro" id="IPR041542">
    <property type="entry name" value="GH43_C2"/>
</dbReference>
<evidence type="ECO:0000256" key="2">
    <source>
        <dbReference type="ARBA" id="ARBA00001946"/>
    </source>
</evidence>
<comment type="pathway">
    <text evidence="3">Amino-acid degradation; L-phenylalanine degradation; acetoacetate and fumarate from L-phenylalanine: step 6/6.</text>
</comment>
<reference evidence="22" key="1">
    <citation type="journal article" date="2015" name="Genome Announc.">
        <title>Draft genome sequence of Talaromyces cellulolyticus strain Y-94, a source of lignocellulosic biomass-degrading enzymes.</title>
        <authorList>
            <person name="Fujii T."/>
            <person name="Koike H."/>
            <person name="Sawayama S."/>
            <person name="Yano S."/>
            <person name="Inoue H."/>
        </authorList>
    </citation>
    <scope>NUCLEOTIDE SEQUENCE [LARGE SCALE GENOMIC DNA]</scope>
    <source>
        <strain evidence="22">Y-94</strain>
    </source>
</reference>
<dbReference type="GO" id="GO:0006572">
    <property type="term" value="P:L-tyrosine catabolic process"/>
    <property type="evidence" value="ECO:0007669"/>
    <property type="project" value="UniProtKB-KW"/>
</dbReference>
<protein>
    <recommendedName>
        <fullName evidence="6">fumarylacetoacetase</fullName>
        <ecNumber evidence="6">3.7.1.2</ecNumber>
    </recommendedName>
</protein>
<dbReference type="SUPFAM" id="SSF49899">
    <property type="entry name" value="Concanavalin A-like lectins/glucanases"/>
    <property type="match status" value="1"/>
</dbReference>
<evidence type="ECO:0000256" key="8">
    <source>
        <dbReference type="ARBA" id="ARBA00022729"/>
    </source>
</evidence>
<evidence type="ECO:0000256" key="5">
    <source>
        <dbReference type="ARBA" id="ARBA00010211"/>
    </source>
</evidence>
<feature type="binding site" evidence="17">
    <location>
        <position position="207"/>
    </location>
    <ligand>
        <name>Ca(2+)</name>
        <dbReference type="ChEBI" id="CHEBI:29108"/>
    </ligand>
</feature>
<evidence type="ECO:0000256" key="15">
    <source>
        <dbReference type="PIRSR" id="PIRSR605959-1"/>
    </source>
</evidence>
<organism evidence="21 22">
    <name type="scientific">Talaromyces pinophilus</name>
    <name type="common">Penicillium pinophilum</name>
    <dbReference type="NCBI Taxonomy" id="128442"/>
    <lineage>
        <taxon>Eukaryota</taxon>
        <taxon>Fungi</taxon>
        <taxon>Dikarya</taxon>
        <taxon>Ascomycota</taxon>
        <taxon>Pezizomycotina</taxon>
        <taxon>Eurotiomycetes</taxon>
        <taxon>Eurotiomycetidae</taxon>
        <taxon>Eurotiales</taxon>
        <taxon>Trichocomaceae</taxon>
        <taxon>Talaromyces</taxon>
        <taxon>Talaromyces sect. Talaromyces</taxon>
    </lineage>
</organism>
<feature type="active site" description="Proton acceptor" evidence="15">
    <location>
        <position position="141"/>
    </location>
</feature>
<keyword evidence="22" id="KW-1185">Reference proteome</keyword>
<evidence type="ECO:0000259" key="20">
    <source>
        <dbReference type="Pfam" id="PF17851"/>
    </source>
</evidence>
<evidence type="ECO:0000256" key="17">
    <source>
        <dbReference type="PIRSR" id="PIRSR605959-3"/>
    </source>
</evidence>
<dbReference type="PANTHER" id="PTHR43069:SF2">
    <property type="entry name" value="FUMARYLACETOACETASE"/>
    <property type="match status" value="1"/>
</dbReference>
<feature type="binding site" evidence="17">
    <location>
        <position position="134"/>
    </location>
    <ligand>
        <name>Ca(2+)</name>
        <dbReference type="ChEBI" id="CHEBI:29108"/>
    </ligand>
</feature>
<dbReference type="SUPFAM" id="SSF75005">
    <property type="entry name" value="Arabinanase/levansucrase/invertase"/>
    <property type="match status" value="1"/>
</dbReference>
<evidence type="ECO:0000256" key="3">
    <source>
        <dbReference type="ARBA" id="ARBA00004782"/>
    </source>
</evidence>
<dbReference type="GO" id="GO:0004553">
    <property type="term" value="F:hydrolase activity, hydrolyzing O-glycosyl compounds"/>
    <property type="evidence" value="ECO:0007669"/>
    <property type="project" value="InterPro"/>
</dbReference>
<evidence type="ECO:0000256" key="6">
    <source>
        <dbReference type="ARBA" id="ARBA00012094"/>
    </source>
</evidence>
<dbReference type="Gene3D" id="2.115.10.20">
    <property type="entry name" value="Glycosyl hydrolase domain, family 43"/>
    <property type="match status" value="1"/>
</dbReference>
<dbReference type="GO" id="GO:0046872">
    <property type="term" value="F:metal ion binding"/>
    <property type="evidence" value="ECO:0007669"/>
    <property type="project" value="UniProtKB-KW"/>
</dbReference>
<dbReference type="InterPro" id="IPR023296">
    <property type="entry name" value="Glyco_hydro_beta-prop_sf"/>
</dbReference>
<dbReference type="Proteomes" id="UP000053095">
    <property type="component" value="Unassembled WGS sequence"/>
</dbReference>
<dbReference type="InterPro" id="IPR013320">
    <property type="entry name" value="ConA-like_dom_sf"/>
</dbReference>
<keyword evidence="13" id="KW-0585">Phenylalanine catabolism</keyword>
<dbReference type="EMBL" id="DF933807">
    <property type="protein sequence ID" value="GAM33560.1"/>
    <property type="molecule type" value="Genomic_DNA"/>
</dbReference>
<comment type="cofactor">
    <cofactor evidence="1 17">
        <name>Ca(2+)</name>
        <dbReference type="ChEBI" id="CHEBI:29108"/>
    </cofactor>
</comment>
<dbReference type="GO" id="GO:0005975">
    <property type="term" value="P:carbohydrate metabolic process"/>
    <property type="evidence" value="ECO:0007669"/>
    <property type="project" value="InterPro"/>
</dbReference>
<evidence type="ECO:0000256" key="13">
    <source>
        <dbReference type="ARBA" id="ARBA00023232"/>
    </source>
</evidence>
<dbReference type="GO" id="GO:1902000">
    <property type="term" value="P:homogentisate catabolic process"/>
    <property type="evidence" value="ECO:0007669"/>
    <property type="project" value="TreeGrafter"/>
</dbReference>
<accession>A0A0B8N2L1</accession>
<evidence type="ECO:0000313" key="21">
    <source>
        <dbReference type="EMBL" id="GAM33560.1"/>
    </source>
</evidence>
<dbReference type="PANTHER" id="PTHR43069">
    <property type="entry name" value="FUMARYLACETOACETASE"/>
    <property type="match status" value="1"/>
</dbReference>
<feature type="binding site" evidence="17">
    <location>
        <position position="205"/>
    </location>
    <ligand>
        <name>Ca(2+)</name>
        <dbReference type="ChEBI" id="CHEBI:29108"/>
    </ligand>
</feature>
<keyword evidence="7 17" id="KW-0479">Metal-binding</keyword>